<evidence type="ECO:0000313" key="6">
    <source>
        <dbReference type="EMBL" id="GIP52342.1"/>
    </source>
</evidence>
<evidence type="ECO:0000256" key="4">
    <source>
        <dbReference type="SAM" id="MobiDB-lite"/>
    </source>
</evidence>
<dbReference type="Gene3D" id="1.10.8.60">
    <property type="match status" value="2"/>
</dbReference>
<dbReference type="Pfam" id="PF00004">
    <property type="entry name" value="AAA"/>
    <property type="match status" value="3"/>
</dbReference>
<dbReference type="InterPro" id="IPR000641">
    <property type="entry name" value="CbxX/CfxQ"/>
</dbReference>
<dbReference type="InterPro" id="IPR041627">
    <property type="entry name" value="AAA_lid_6"/>
</dbReference>
<gene>
    <name evidence="6" type="ORF">J42TS3_13770</name>
</gene>
<dbReference type="PRINTS" id="PR00819">
    <property type="entry name" value="CBXCFQXSUPER"/>
</dbReference>
<dbReference type="SMART" id="SM00382">
    <property type="entry name" value="AAA"/>
    <property type="match status" value="3"/>
</dbReference>
<accession>A0ABQ4M8R5</accession>
<dbReference type="Proteomes" id="UP000679992">
    <property type="component" value="Unassembled WGS sequence"/>
</dbReference>
<feature type="region of interest" description="Disordered" evidence="4">
    <location>
        <begin position="35"/>
        <end position="67"/>
    </location>
</feature>
<comment type="similarity">
    <text evidence="1">Belongs to the CbxX/CfxQ family.</text>
</comment>
<dbReference type="RefSeq" id="WP_213654172.1">
    <property type="nucleotide sequence ID" value="NZ_BOSL01000003.1"/>
</dbReference>
<name>A0ABQ4M8R5_9BACL</name>
<evidence type="ECO:0000259" key="5">
    <source>
        <dbReference type="SMART" id="SM00382"/>
    </source>
</evidence>
<dbReference type="Gene3D" id="3.40.50.300">
    <property type="entry name" value="P-loop containing nucleotide triphosphate hydrolases"/>
    <property type="match status" value="3"/>
</dbReference>
<dbReference type="Pfam" id="PF17866">
    <property type="entry name" value="AAA_lid_6"/>
    <property type="match status" value="3"/>
</dbReference>
<dbReference type="PANTHER" id="PTHR43392">
    <property type="entry name" value="AAA-TYPE ATPASE FAMILY PROTEIN / ANKYRIN REPEAT FAMILY PROTEIN"/>
    <property type="match status" value="1"/>
</dbReference>
<keyword evidence="3" id="KW-0067">ATP-binding</keyword>
<dbReference type="PANTHER" id="PTHR43392:SF2">
    <property type="entry name" value="AAA-TYPE ATPASE FAMILY PROTEIN _ ANKYRIN REPEAT FAMILY PROTEIN"/>
    <property type="match status" value="1"/>
</dbReference>
<dbReference type="InterPro" id="IPR027417">
    <property type="entry name" value="P-loop_NTPase"/>
</dbReference>
<protein>
    <recommendedName>
        <fullName evidence="5">AAA+ ATPase domain-containing protein</fullName>
    </recommendedName>
</protein>
<feature type="domain" description="AAA+ ATPase" evidence="5">
    <location>
        <begin position="713"/>
        <end position="850"/>
    </location>
</feature>
<evidence type="ECO:0000256" key="3">
    <source>
        <dbReference type="ARBA" id="ARBA00022840"/>
    </source>
</evidence>
<dbReference type="CDD" id="cd00009">
    <property type="entry name" value="AAA"/>
    <property type="match status" value="3"/>
</dbReference>
<proteinExistence type="inferred from homology"/>
<evidence type="ECO:0000313" key="7">
    <source>
        <dbReference type="Proteomes" id="UP000679992"/>
    </source>
</evidence>
<reference evidence="6 7" key="1">
    <citation type="submission" date="2021-03" db="EMBL/GenBank/DDBJ databases">
        <title>Antimicrobial resistance genes in bacteria isolated from Japanese honey, and their potential for conferring macrolide and lincosamide resistance in the American foulbrood pathogen Paenibacillus larvae.</title>
        <authorList>
            <person name="Okamoto M."/>
            <person name="Kumagai M."/>
            <person name="Kanamori H."/>
            <person name="Takamatsu D."/>
        </authorList>
    </citation>
    <scope>NUCLEOTIDE SEQUENCE [LARGE SCALE GENOMIC DNA]</scope>
    <source>
        <strain evidence="6 7">J42TS3</strain>
    </source>
</reference>
<evidence type="ECO:0000256" key="2">
    <source>
        <dbReference type="ARBA" id="ARBA00022741"/>
    </source>
</evidence>
<dbReference type="SUPFAM" id="SSF52540">
    <property type="entry name" value="P-loop containing nucleoside triphosphate hydrolases"/>
    <property type="match status" value="4"/>
</dbReference>
<dbReference type="EMBL" id="BOSL01000003">
    <property type="protein sequence ID" value="GIP52342.1"/>
    <property type="molecule type" value="Genomic_DNA"/>
</dbReference>
<feature type="domain" description="AAA+ ATPase" evidence="5">
    <location>
        <begin position="445"/>
        <end position="583"/>
    </location>
</feature>
<comment type="caution">
    <text evidence="6">The sequence shown here is derived from an EMBL/GenBank/DDBJ whole genome shotgun (WGS) entry which is preliminary data.</text>
</comment>
<keyword evidence="2" id="KW-0547">Nucleotide-binding</keyword>
<dbReference type="InterPro" id="IPR003593">
    <property type="entry name" value="AAA+_ATPase"/>
</dbReference>
<sequence>MDIRQILKFIFPEYQIIESVRKYGFIAKKSTPESSSVKPIASIPGSSADPGMRNEAEAAASGGGNDKIPYSGTIRDTVTATSLDKSIALAKEDVLRQFIGQRPAVEHLFIAMKRPFVSGFDGDKPRNTLFLIGGESMGKHTLVHTTVAALKEQKLLSYEVPSRIDLGLYPALSDKGLFLSDLYKAMYTNSDVVIVERFELAHKAFIDVLSGLIVQGKYQLGARYAMQNNVLVEATGVLAHNSVSELSANGKFFVFVTGSSKSRIEEAWSPKVMEVVGDLIRFEDYSEQDIRAITLKLLRDMELRCKNQLSLRVVFTDNFVACCSSRYKKTTGIRAIEEYIFNFIYKALSDYKLRNPLPPMTEASLDYVAGRPLVRLNTGAAVITTVDLSESEWFPDKTNAQIDEVRKELNAVVGLDKVKEYVYSLENHGKVQHMREEAGFLSSSITRHMIFTGNPGTGKTTIARIVAKYLKAIGVLSTGQLREVSRADLVGQYTGQTAKQTNDVIQAALGGVLFIDEAYALCRDKHDTYGQEAVDTLVKAMEDHRDDLVVILAGYRDEMERFLKTNSGLKSRFPVQIEFEDYTAEEMAAIAEITAASKGYRISESCQGQLLELFEKSQIKGRNDGGNGRLVRNVIERAILEQGKRIAQAANPEMDLLCPEDFRFADKTVFDLEQSLSEIIGLEEVKDFLRIQYKLLLANEKRKQAGITVDSSQSLNMVFTGNPGTGKTTMARVVANMVREMGLLKQGHLVETDRNGLVAEYAGHTPKKTEEVFRSALGGVLFIDEAYTLKDNGSGYGKEAIDTLVKLIEDYRGEIVVILAGYNKEMTDFMKSNSGLASRFPLTIEFPDYSGDELYRIALKMIAEKGFTLTEPAKTMLYDQLMAARKAASAHTGNARMVRNRIENIMRNQSARVADQDDVTVQGLTEIIETDIQPEKTSDTGFDLEQSLSGIVGLDEVKDYVRSLHARLKMENERKKLGLGKEQPQTFHMIFMGNPGTGKTMMARTIAHVLYHMGIVKTSKLVETDRSGLVAGYVGHTALKTTHVVNEALDGVLFIDEAYALAKGNEQDYGREAIDTLVKLMDDHRERLVVILAGYGEEMMEFLATNPGLKSRFPNIIEFPDYSPDELMVIADGFYSSGSFVLSNEAREKLYRVFEHAVTQESFGNGRYVRNVAERSVNRQALRLTAKPEIYKEELVVIDAADIEEV</sequence>
<keyword evidence="7" id="KW-1185">Reference proteome</keyword>
<feature type="domain" description="AAA+ ATPase" evidence="5">
    <location>
        <begin position="985"/>
        <end position="1123"/>
    </location>
</feature>
<dbReference type="InterPro" id="IPR050773">
    <property type="entry name" value="CbxX/CfxQ_RuBisCO_ESX"/>
</dbReference>
<dbReference type="InterPro" id="IPR003959">
    <property type="entry name" value="ATPase_AAA_core"/>
</dbReference>
<organism evidence="6 7">
    <name type="scientific">Paenibacillus vini</name>
    <dbReference type="NCBI Taxonomy" id="1476024"/>
    <lineage>
        <taxon>Bacteria</taxon>
        <taxon>Bacillati</taxon>
        <taxon>Bacillota</taxon>
        <taxon>Bacilli</taxon>
        <taxon>Bacillales</taxon>
        <taxon>Paenibacillaceae</taxon>
        <taxon>Paenibacillus</taxon>
    </lineage>
</organism>
<evidence type="ECO:0000256" key="1">
    <source>
        <dbReference type="ARBA" id="ARBA00010378"/>
    </source>
</evidence>